<evidence type="ECO:0000313" key="2">
    <source>
        <dbReference type="EMBL" id="ARF50035.1"/>
    </source>
</evidence>
<sequence>MADNEKSGAPDEISPTPDRPGYDLVVRHAFMDYQIGDRIDDSAKIKEILAGEMACYVFKAAKAD</sequence>
<dbReference type="OrthoDB" id="9182645at2"/>
<evidence type="ECO:0000313" key="3">
    <source>
        <dbReference type="EMBL" id="EHU00488.1"/>
    </source>
</evidence>
<protein>
    <submittedName>
        <fullName evidence="3">Uncharacterized protein</fullName>
    </submittedName>
</protein>
<evidence type="ECO:0000313" key="5">
    <source>
        <dbReference type="Proteomes" id="UP000192380"/>
    </source>
</evidence>
<keyword evidence="5" id="KW-1185">Reference proteome</keyword>
<dbReference type="EMBL" id="AHIE01000017">
    <property type="protein sequence ID" value="EHU00488.1"/>
    <property type="molecule type" value="Genomic_DNA"/>
</dbReference>
<accession>H3RDP9</accession>
<dbReference type="Proteomes" id="UP000005050">
    <property type="component" value="Unassembled WGS sequence"/>
</dbReference>
<reference evidence="3 4" key="1">
    <citation type="journal article" date="2012" name="Mol. Microbiol.">
        <title>The genetic and structural basis of two distinct terminal side branch residues in stewartan and amylovoran exopolysaccharides and their potential role in host adaptation.</title>
        <authorList>
            <person name="Wang X."/>
            <person name="Yang F."/>
            <person name="von Bodman S.B."/>
        </authorList>
    </citation>
    <scope>NUCLEOTIDE SEQUENCE [LARGE SCALE GENOMIC DNA]</scope>
    <source>
        <strain evidence="3 4">DC283</strain>
    </source>
</reference>
<gene>
    <name evidence="3" type="ORF">CKS_2628</name>
    <name evidence="2" type="ORF">DSJ_12230</name>
</gene>
<proteinExistence type="predicted"/>
<dbReference type="AlphaFoldDB" id="H3RDP9"/>
<evidence type="ECO:0000256" key="1">
    <source>
        <dbReference type="SAM" id="MobiDB-lite"/>
    </source>
</evidence>
<organism evidence="3 4">
    <name type="scientific">Pantoea stewartii subsp. stewartii DC283</name>
    <dbReference type="NCBI Taxonomy" id="660596"/>
    <lineage>
        <taxon>Bacteria</taxon>
        <taxon>Pseudomonadati</taxon>
        <taxon>Pseudomonadota</taxon>
        <taxon>Gammaproteobacteria</taxon>
        <taxon>Enterobacterales</taxon>
        <taxon>Erwiniaceae</taxon>
        <taxon>Pantoea</taxon>
    </lineage>
</organism>
<reference evidence="3" key="2">
    <citation type="submission" date="2012-01" db="EMBL/GenBank/DDBJ databases">
        <authorList>
            <person name="Biehl B.S."/>
            <person name="Ding Y."/>
            <person name="Dugan-Rocha S.P."/>
            <person name="Gibbs R.A."/>
            <person name="Glasner J.D."/>
            <person name="Kovar C."/>
            <person name="Muzny D.M."/>
            <person name="Neeno-Eckwall E.C."/>
            <person name="Perna N.T."/>
            <person name="Qin X."/>
            <person name="von Bodman S.B."/>
            <person name="Weinstock G.M."/>
        </authorList>
    </citation>
    <scope>NUCLEOTIDE SEQUENCE</scope>
    <source>
        <strain evidence="3">DC283</strain>
    </source>
</reference>
<name>H3RDP9_PANSE</name>
<dbReference type="STRING" id="660596.DSJ_12230"/>
<dbReference type="RefSeq" id="WP_006119517.1">
    <property type="nucleotide sequence ID" value="NZ_AHIE01000017.1"/>
</dbReference>
<dbReference type="KEGG" id="pstw:DSJ_12230"/>
<feature type="region of interest" description="Disordered" evidence="1">
    <location>
        <begin position="1"/>
        <end position="20"/>
    </location>
</feature>
<reference evidence="2 5" key="3">
    <citation type="submission" date="2016-10" db="EMBL/GenBank/DDBJ databases">
        <title>Complete Genome Assembly of Pantoea stewartii subsp. stewartii DC283, a Corn Pathogen.</title>
        <authorList>
            <person name="Duong D.A."/>
            <person name="Stevens A.M."/>
            <person name="Jensen R.V."/>
        </authorList>
    </citation>
    <scope>NUCLEOTIDE SEQUENCE [LARGE SCALE GENOMIC DNA]</scope>
    <source>
        <strain evidence="2 5">DC283</strain>
    </source>
</reference>
<evidence type="ECO:0000313" key="4">
    <source>
        <dbReference type="Proteomes" id="UP000005050"/>
    </source>
</evidence>
<dbReference type="PATRIC" id="fig|660596.6.peg.2172"/>
<dbReference type="EMBL" id="CP017581">
    <property type="protein sequence ID" value="ARF50035.1"/>
    <property type="molecule type" value="Genomic_DNA"/>
</dbReference>
<dbReference type="Proteomes" id="UP000192380">
    <property type="component" value="Chromosome"/>
</dbReference>